<sequence length="104" mass="11612">MPLFRRCPIFFKRKKGEASWVASRKGTGAGHLCLCVGAPLFSRAISFYTAFSWGFVLSARHVCFARVCSGRALGNKSTGTTDGVAWRSVLVTRIEKKRKQIERK</sequence>
<proteinExistence type="predicted"/>
<name>A0A0B5J949_9VIRU</name>
<dbReference type="KEGG" id="vg:23463417"/>
<accession>A0A0B5J949</accession>
<dbReference type="Proteomes" id="UP000202511">
    <property type="component" value="Segment"/>
</dbReference>
<evidence type="ECO:0000313" key="2">
    <source>
        <dbReference type="Proteomes" id="UP000202511"/>
    </source>
</evidence>
<dbReference type="RefSeq" id="YP_009120735.1">
    <property type="nucleotide sequence ID" value="NC_026440.1"/>
</dbReference>
<protein>
    <submittedName>
        <fullName evidence="1">Uncharacterized protein</fullName>
    </submittedName>
</protein>
<dbReference type="GeneID" id="23463417"/>
<dbReference type="EMBL" id="KP136319">
    <property type="protein sequence ID" value="AJF98500.1"/>
    <property type="molecule type" value="Genomic_DNA"/>
</dbReference>
<evidence type="ECO:0000313" key="1">
    <source>
        <dbReference type="EMBL" id="AJF98500.1"/>
    </source>
</evidence>
<reference evidence="1 2" key="1">
    <citation type="journal article" date="2015" name="Parasitol. Res.">
        <title>Viruses in close associations with free-living amoebae.</title>
        <authorList>
            <person name="Scheid P."/>
        </authorList>
    </citation>
    <scope>NUCLEOTIDE SEQUENCE [LARGE SCALE GENOMIC DNA]</scope>
    <source>
        <strain evidence="1">KlaHel</strain>
    </source>
</reference>
<organism evidence="1 2">
    <name type="scientific">Pandoravirus inopinatum</name>
    <dbReference type="NCBI Taxonomy" id="1605721"/>
    <lineage>
        <taxon>Viruses</taxon>
        <taxon>Pandoravirus</taxon>
    </lineage>
</organism>